<dbReference type="HOGENOM" id="CLU_048867_0_0_5"/>
<reference evidence="3 4" key="1">
    <citation type="submission" date="2007-05" db="EMBL/GenBank/DDBJ databases">
        <title>Complete sequence of chromosome of Acidiphilium cryptum JF-5.</title>
        <authorList>
            <consortium name="US DOE Joint Genome Institute"/>
            <person name="Copeland A."/>
            <person name="Lucas S."/>
            <person name="Lapidus A."/>
            <person name="Barry K."/>
            <person name="Detter J.C."/>
            <person name="Glavina del Rio T."/>
            <person name="Hammon N."/>
            <person name="Israni S."/>
            <person name="Dalin E."/>
            <person name="Tice H."/>
            <person name="Pitluck S."/>
            <person name="Sims D."/>
            <person name="Brettin T."/>
            <person name="Bruce D."/>
            <person name="Han C."/>
            <person name="Schmutz J."/>
            <person name="Larimer F."/>
            <person name="Land M."/>
            <person name="Hauser L."/>
            <person name="Kyrpides N."/>
            <person name="Kim E."/>
            <person name="Magnuson T."/>
            <person name="Richardson P."/>
        </authorList>
    </citation>
    <scope>NUCLEOTIDE SEQUENCE [LARGE SCALE GENOMIC DNA]</scope>
    <source>
        <strain evidence="3 4">JF-5</strain>
    </source>
</reference>
<dbReference type="STRING" id="349163.Acry_0310"/>
<sequence length="453" mass="45986">MIRSPLVRLRRLAGLGALLGLSACARFHPAPLALRPSPAASLAALDRALPGGGTIAARGALTPGAYAALAVLNDPALAAGREGVRLASARQFAAGLLPDPQVSGGFAALLGGPGIAPSISGGIAQDIAALATRGPRLSAARARTAAAAARFEWQEWQVAAKAETLAIGLWGEQRRLAALARARDALAGLDRASRAAIKQGDLALGAGAAAAASLAGIETARDAIARREQADHAALAALLGLAPGAALPVSEPDSAPLPARRVAALVGSLARRRPDLIALRYGYRAADADLRAAIRAQFPLVSLAVNGGTDTTRVASLGPTITLDLPLFDGHRGAIAVARASRRQLAAAFRAALDQAAGQAEAAQQALTLLDAEYRRAVRGAAIARRDAAAARRAYAAGLIDARAEADLIDAAANRRAEAIDLRARIAAGRVSLRTLLGAGLPVIRSLSASGKD</sequence>
<accession>A5FVA5</accession>
<proteinExistence type="inferred from homology"/>
<dbReference type="RefSeq" id="WP_011941437.1">
    <property type="nucleotide sequence ID" value="NC_009484.1"/>
</dbReference>
<dbReference type="KEGG" id="acr:Acry_0310"/>
<dbReference type="AlphaFoldDB" id="A5FVA5"/>
<organism evidence="3 4">
    <name type="scientific">Acidiphilium cryptum (strain JF-5)</name>
    <dbReference type="NCBI Taxonomy" id="349163"/>
    <lineage>
        <taxon>Bacteria</taxon>
        <taxon>Pseudomonadati</taxon>
        <taxon>Pseudomonadota</taxon>
        <taxon>Alphaproteobacteria</taxon>
        <taxon>Acetobacterales</taxon>
        <taxon>Acidocellaceae</taxon>
        <taxon>Acidiphilium</taxon>
    </lineage>
</organism>
<dbReference type="GO" id="GO:0015562">
    <property type="term" value="F:efflux transmembrane transporter activity"/>
    <property type="evidence" value="ECO:0007669"/>
    <property type="project" value="InterPro"/>
</dbReference>
<feature type="chain" id="PRO_5002681780" evidence="2">
    <location>
        <begin position="26"/>
        <end position="453"/>
    </location>
</feature>
<feature type="signal peptide" evidence="2">
    <location>
        <begin position="1"/>
        <end position="25"/>
    </location>
</feature>
<protein>
    <submittedName>
        <fullName evidence="3">Outer membrane efflux protein</fullName>
    </submittedName>
</protein>
<dbReference type="SUPFAM" id="SSF56954">
    <property type="entry name" value="Outer membrane efflux proteins (OEP)"/>
    <property type="match status" value="1"/>
</dbReference>
<name>A5FVA5_ACICJ</name>
<dbReference type="EMBL" id="CP000697">
    <property type="protein sequence ID" value="ABQ29537.1"/>
    <property type="molecule type" value="Genomic_DNA"/>
</dbReference>
<dbReference type="PANTHER" id="PTHR30203:SF29">
    <property type="entry name" value="PROTEIN CYAE"/>
    <property type="match status" value="1"/>
</dbReference>
<comment type="similarity">
    <text evidence="1">Belongs to the outer membrane factor (OMF) (TC 1.B.17) family.</text>
</comment>
<dbReference type="InterPro" id="IPR010131">
    <property type="entry name" value="MdtP/NodT-like"/>
</dbReference>
<dbReference type="PROSITE" id="PS51257">
    <property type="entry name" value="PROKAR_LIPOPROTEIN"/>
    <property type="match status" value="1"/>
</dbReference>
<dbReference type="eggNOG" id="COG1538">
    <property type="taxonomic scope" value="Bacteria"/>
</dbReference>
<dbReference type="Pfam" id="PF02321">
    <property type="entry name" value="OEP"/>
    <property type="match status" value="1"/>
</dbReference>
<keyword evidence="4" id="KW-1185">Reference proteome</keyword>
<evidence type="ECO:0000256" key="1">
    <source>
        <dbReference type="ARBA" id="ARBA00007613"/>
    </source>
</evidence>
<dbReference type="InterPro" id="IPR003423">
    <property type="entry name" value="OMP_efflux"/>
</dbReference>
<dbReference type="Proteomes" id="UP000000245">
    <property type="component" value="Chromosome"/>
</dbReference>
<keyword evidence="2" id="KW-0732">Signal</keyword>
<evidence type="ECO:0000313" key="4">
    <source>
        <dbReference type="Proteomes" id="UP000000245"/>
    </source>
</evidence>
<gene>
    <name evidence="3" type="ordered locus">Acry_0310</name>
</gene>
<dbReference type="PANTHER" id="PTHR30203">
    <property type="entry name" value="OUTER MEMBRANE CATION EFFLUX PROTEIN"/>
    <property type="match status" value="1"/>
</dbReference>
<dbReference type="Gene3D" id="1.20.1600.10">
    <property type="entry name" value="Outer membrane efflux proteins (OEP)"/>
    <property type="match status" value="1"/>
</dbReference>
<evidence type="ECO:0000256" key="2">
    <source>
        <dbReference type="SAM" id="SignalP"/>
    </source>
</evidence>
<evidence type="ECO:0000313" key="3">
    <source>
        <dbReference type="EMBL" id="ABQ29537.1"/>
    </source>
</evidence>